<dbReference type="Proteomes" id="UP000671836">
    <property type="component" value="Chromosome"/>
</dbReference>
<sequence length="173" mass="18094">MFEFLPEVGIRLPGRAGTLRLGMDERAAQWAVATVADVREGWVCGADWAFTAQYDGLTLHAHGDTRNRNGEYEDVSGLAYITLTRAPDALAATSGCPVVLHGIDLFGYPAAEVLDALGGALPPTFRLGAEGGGLYLTTASLRAEALRSAVPADPAAPFDDSANRSAHGRLGAV</sequence>
<dbReference type="EMBL" id="CP071595">
    <property type="protein sequence ID" value="QSY49343.1"/>
    <property type="molecule type" value="Genomic_DNA"/>
</dbReference>
<organism evidence="1 2">
    <name type="scientific">Streptomyces griseocarneus</name>
    <dbReference type="NCBI Taxonomy" id="51201"/>
    <lineage>
        <taxon>Bacteria</taxon>
        <taxon>Bacillati</taxon>
        <taxon>Actinomycetota</taxon>
        <taxon>Actinomycetes</taxon>
        <taxon>Kitasatosporales</taxon>
        <taxon>Streptomycetaceae</taxon>
        <taxon>Streptomyces</taxon>
    </lineage>
</organism>
<dbReference type="RefSeq" id="WP_086566314.1">
    <property type="nucleotide sequence ID" value="NZ_CP071595.1"/>
</dbReference>
<evidence type="ECO:0000313" key="1">
    <source>
        <dbReference type="EMBL" id="QSY49343.1"/>
    </source>
</evidence>
<gene>
    <name evidence="1" type="ORF">J3S04_31180</name>
</gene>
<keyword evidence="2" id="KW-1185">Reference proteome</keyword>
<proteinExistence type="predicted"/>
<evidence type="ECO:0000313" key="2">
    <source>
        <dbReference type="Proteomes" id="UP000671836"/>
    </source>
</evidence>
<reference evidence="1 2" key="1">
    <citation type="submission" date="2021-03" db="EMBL/GenBank/DDBJ databases">
        <title>Streptomyces strains.</title>
        <authorList>
            <person name="Lund M.B."/>
            <person name="Toerring T."/>
        </authorList>
    </citation>
    <scope>NUCLEOTIDE SEQUENCE [LARGE SCALE GENOMIC DNA]</scope>
    <source>
        <strain evidence="1 2">KCC S-1010</strain>
    </source>
</reference>
<name>A0ABX7RRM0_9ACTN</name>
<accession>A0ABX7RRM0</accession>
<protein>
    <submittedName>
        <fullName evidence="1">Uncharacterized protein</fullName>
    </submittedName>
</protein>